<protein>
    <submittedName>
        <fullName evidence="1">Uncharacterized protein</fullName>
    </submittedName>
</protein>
<accession>A0ABV9GYZ6</accession>
<sequence length="57" mass="6415">MAKNNPPGDGHRIGAVCERSQTITPSGHYVKRDTQTGRFMDVKSDKTPFKGVRREKK</sequence>
<name>A0ABV9GYZ6_9BURK</name>
<organism evidence="1 2">
    <name type="scientific">Comamonas nitrativorans</name>
    <dbReference type="NCBI Taxonomy" id="108437"/>
    <lineage>
        <taxon>Bacteria</taxon>
        <taxon>Pseudomonadati</taxon>
        <taxon>Pseudomonadota</taxon>
        <taxon>Betaproteobacteria</taxon>
        <taxon>Burkholderiales</taxon>
        <taxon>Comamonadaceae</taxon>
        <taxon>Comamonas</taxon>
    </lineage>
</organism>
<dbReference type="Proteomes" id="UP001595967">
    <property type="component" value="Unassembled WGS sequence"/>
</dbReference>
<gene>
    <name evidence="1" type="ORF">ACFO3A_13830</name>
</gene>
<dbReference type="RefSeq" id="WP_377727481.1">
    <property type="nucleotide sequence ID" value="NZ_JBHSEW010000014.1"/>
</dbReference>
<comment type="caution">
    <text evidence="1">The sequence shown here is derived from an EMBL/GenBank/DDBJ whole genome shotgun (WGS) entry which is preliminary data.</text>
</comment>
<dbReference type="EMBL" id="JBHSEW010000014">
    <property type="protein sequence ID" value="MFC4623282.1"/>
    <property type="molecule type" value="Genomic_DNA"/>
</dbReference>
<reference evidence="2" key="1">
    <citation type="journal article" date="2019" name="Int. J. Syst. Evol. Microbiol.">
        <title>The Global Catalogue of Microorganisms (GCM) 10K type strain sequencing project: providing services to taxonomists for standard genome sequencing and annotation.</title>
        <authorList>
            <consortium name="The Broad Institute Genomics Platform"/>
            <consortium name="The Broad Institute Genome Sequencing Center for Infectious Disease"/>
            <person name="Wu L."/>
            <person name="Ma J."/>
        </authorList>
    </citation>
    <scope>NUCLEOTIDE SEQUENCE [LARGE SCALE GENOMIC DNA]</scope>
    <source>
        <strain evidence="2">JCM 11650</strain>
    </source>
</reference>
<evidence type="ECO:0000313" key="1">
    <source>
        <dbReference type="EMBL" id="MFC4623282.1"/>
    </source>
</evidence>
<keyword evidence="2" id="KW-1185">Reference proteome</keyword>
<evidence type="ECO:0000313" key="2">
    <source>
        <dbReference type="Proteomes" id="UP001595967"/>
    </source>
</evidence>
<proteinExistence type="predicted"/>